<protein>
    <submittedName>
        <fullName evidence="13">Cytochrome d ubiquinol oxidase subunit II</fullName>
    </submittedName>
</protein>
<accession>A0A9D2AHP8</accession>
<evidence type="ECO:0000256" key="6">
    <source>
        <dbReference type="ARBA" id="ARBA00022692"/>
    </source>
</evidence>
<evidence type="ECO:0000256" key="3">
    <source>
        <dbReference type="ARBA" id="ARBA00022448"/>
    </source>
</evidence>
<proteinExistence type="inferred from homology"/>
<comment type="similarity">
    <text evidence="2">Belongs to the cytochrome ubiquinol oxidase subunit 2 family.</text>
</comment>
<organism evidence="13 14">
    <name type="scientific">Candidatus Akkermansia intestinigallinarum</name>
    <dbReference type="NCBI Taxonomy" id="2838431"/>
    <lineage>
        <taxon>Bacteria</taxon>
        <taxon>Pseudomonadati</taxon>
        <taxon>Verrucomicrobiota</taxon>
        <taxon>Verrucomicrobiia</taxon>
        <taxon>Verrucomicrobiales</taxon>
        <taxon>Akkermansiaceae</taxon>
        <taxon>Akkermansia</taxon>
    </lineage>
</organism>
<dbReference type="GO" id="GO:0019646">
    <property type="term" value="P:aerobic electron transport chain"/>
    <property type="evidence" value="ECO:0007669"/>
    <property type="project" value="TreeGrafter"/>
</dbReference>
<evidence type="ECO:0000256" key="5">
    <source>
        <dbReference type="ARBA" id="ARBA00022617"/>
    </source>
</evidence>
<dbReference type="AlphaFoldDB" id="A0A9D2AHP8"/>
<gene>
    <name evidence="13" type="primary">cydB</name>
    <name evidence="13" type="ORF">H9862_08390</name>
</gene>
<feature type="transmembrane region" description="Helical" evidence="12">
    <location>
        <begin position="335"/>
        <end position="357"/>
    </location>
</feature>
<evidence type="ECO:0000256" key="11">
    <source>
        <dbReference type="ARBA" id="ARBA00023136"/>
    </source>
</evidence>
<dbReference type="GO" id="GO:0046872">
    <property type="term" value="F:metal ion binding"/>
    <property type="evidence" value="ECO:0007669"/>
    <property type="project" value="UniProtKB-KW"/>
</dbReference>
<keyword evidence="7" id="KW-0479">Metal-binding</keyword>
<feature type="transmembrane region" description="Helical" evidence="12">
    <location>
        <begin position="203"/>
        <end position="224"/>
    </location>
</feature>
<evidence type="ECO:0000256" key="7">
    <source>
        <dbReference type="ARBA" id="ARBA00022723"/>
    </source>
</evidence>
<keyword evidence="5" id="KW-0349">Heme</keyword>
<evidence type="ECO:0000256" key="8">
    <source>
        <dbReference type="ARBA" id="ARBA00022982"/>
    </source>
</evidence>
<keyword evidence="6 12" id="KW-0812">Transmembrane</keyword>
<feature type="transmembrane region" description="Helical" evidence="12">
    <location>
        <begin position="161"/>
        <end position="182"/>
    </location>
</feature>
<evidence type="ECO:0000313" key="13">
    <source>
        <dbReference type="EMBL" id="HIX20600.1"/>
    </source>
</evidence>
<dbReference type="GO" id="GO:0016682">
    <property type="term" value="F:oxidoreductase activity, acting on diphenols and related substances as donors, oxygen as acceptor"/>
    <property type="evidence" value="ECO:0007669"/>
    <property type="project" value="TreeGrafter"/>
</dbReference>
<keyword evidence="11 12" id="KW-0472">Membrane</keyword>
<dbReference type="PANTHER" id="PTHR43141:SF5">
    <property type="entry name" value="CYTOCHROME BD-I UBIQUINOL OXIDASE SUBUNIT 2"/>
    <property type="match status" value="1"/>
</dbReference>
<keyword evidence="10" id="KW-0408">Iron</keyword>
<dbReference type="Pfam" id="PF02322">
    <property type="entry name" value="Cyt_bd_oxida_II"/>
    <property type="match status" value="1"/>
</dbReference>
<comment type="caution">
    <text evidence="13">The sequence shown here is derived from an EMBL/GenBank/DDBJ whole genome shotgun (WGS) entry which is preliminary data.</text>
</comment>
<dbReference type="NCBIfam" id="TIGR00203">
    <property type="entry name" value="cydB"/>
    <property type="match status" value="1"/>
</dbReference>
<evidence type="ECO:0000256" key="10">
    <source>
        <dbReference type="ARBA" id="ARBA00023004"/>
    </source>
</evidence>
<evidence type="ECO:0000313" key="14">
    <source>
        <dbReference type="Proteomes" id="UP000823964"/>
    </source>
</evidence>
<dbReference type="GO" id="GO:0070069">
    <property type="term" value="C:cytochrome complex"/>
    <property type="evidence" value="ECO:0007669"/>
    <property type="project" value="TreeGrafter"/>
</dbReference>
<feature type="transmembrane region" description="Helical" evidence="12">
    <location>
        <begin position="264"/>
        <end position="283"/>
    </location>
</feature>
<evidence type="ECO:0000256" key="4">
    <source>
        <dbReference type="ARBA" id="ARBA00022475"/>
    </source>
</evidence>
<dbReference type="PANTHER" id="PTHR43141">
    <property type="entry name" value="CYTOCHROME BD2 SUBUNIT II"/>
    <property type="match status" value="1"/>
</dbReference>
<feature type="transmembrane region" description="Helical" evidence="12">
    <location>
        <begin position="290"/>
        <end position="315"/>
    </location>
</feature>
<keyword evidence="8" id="KW-0249">Electron transport</keyword>
<dbReference type="GO" id="GO:0005886">
    <property type="term" value="C:plasma membrane"/>
    <property type="evidence" value="ECO:0007669"/>
    <property type="project" value="UniProtKB-SubCell"/>
</dbReference>
<keyword evidence="9 12" id="KW-1133">Transmembrane helix</keyword>
<reference evidence="13" key="1">
    <citation type="journal article" date="2021" name="PeerJ">
        <title>Extensive microbial diversity within the chicken gut microbiome revealed by metagenomics and culture.</title>
        <authorList>
            <person name="Gilroy R."/>
            <person name="Ravi A."/>
            <person name="Getino M."/>
            <person name="Pursley I."/>
            <person name="Horton D.L."/>
            <person name="Alikhan N.F."/>
            <person name="Baker D."/>
            <person name="Gharbi K."/>
            <person name="Hall N."/>
            <person name="Watson M."/>
            <person name="Adriaenssens E.M."/>
            <person name="Foster-Nyarko E."/>
            <person name="Jarju S."/>
            <person name="Secka A."/>
            <person name="Antonio M."/>
            <person name="Oren A."/>
            <person name="Chaudhuri R.R."/>
            <person name="La Ragione R."/>
            <person name="Hildebrand F."/>
            <person name="Pallen M.J."/>
        </authorList>
    </citation>
    <scope>NUCLEOTIDE SEQUENCE</scope>
    <source>
        <strain evidence="13">14975</strain>
    </source>
</reference>
<evidence type="ECO:0000256" key="1">
    <source>
        <dbReference type="ARBA" id="ARBA00004651"/>
    </source>
</evidence>
<reference evidence="13" key="2">
    <citation type="submission" date="2021-04" db="EMBL/GenBank/DDBJ databases">
        <authorList>
            <person name="Gilroy R."/>
        </authorList>
    </citation>
    <scope>NUCLEOTIDE SEQUENCE</scope>
    <source>
        <strain evidence="13">14975</strain>
    </source>
</reference>
<keyword evidence="3" id="KW-0813">Transport</keyword>
<feature type="transmembrane region" description="Helical" evidence="12">
    <location>
        <begin position="119"/>
        <end position="141"/>
    </location>
</feature>
<name>A0A9D2AHP8_9BACT</name>
<feature type="transmembrane region" description="Helical" evidence="12">
    <location>
        <begin position="77"/>
        <end position="99"/>
    </location>
</feature>
<dbReference type="PIRSF" id="PIRSF000267">
    <property type="entry name" value="Cyt_oxidse_sub2"/>
    <property type="match status" value="1"/>
</dbReference>
<keyword evidence="4" id="KW-1003">Cell membrane</keyword>
<dbReference type="Proteomes" id="UP000823964">
    <property type="component" value="Unassembled WGS sequence"/>
</dbReference>
<evidence type="ECO:0000256" key="12">
    <source>
        <dbReference type="SAM" id="Phobius"/>
    </source>
</evidence>
<evidence type="ECO:0000256" key="2">
    <source>
        <dbReference type="ARBA" id="ARBA00007543"/>
    </source>
</evidence>
<evidence type="ECO:0000256" key="9">
    <source>
        <dbReference type="ARBA" id="ARBA00022989"/>
    </source>
</evidence>
<comment type="subcellular location">
    <subcellularLocation>
        <location evidence="1">Cell membrane</location>
        <topology evidence="1">Multi-pass membrane protein</topology>
    </subcellularLocation>
</comment>
<dbReference type="EMBL" id="DXFQ01000159">
    <property type="protein sequence ID" value="HIX20600.1"/>
    <property type="molecule type" value="Genomic_DNA"/>
</dbReference>
<feature type="transmembrane region" description="Helical" evidence="12">
    <location>
        <begin position="7"/>
        <end position="25"/>
    </location>
</feature>
<sequence length="379" mass="41385">MLDYETLRIIWWLFIGILLIGFSIMDGQDMGVGTLLPILGKNDTERRCMINAVAPHWDGNQVWLLTGGGALFAAWPLMYATAFSGFYWAMLLVLLTLILRPVAFDFRSKVADARWRKSWDAGLFLGSAVPPLIFGVAFGNLLQGVPFHFDESLRPIYTGSFLSLLNPFALLCGIVSLLMFTFHGANYLILRTDGALQQRARRTGLITGLLTAVLALAACLWGWFGIDGYRIIGDIATDAPSNPLAKQVVCESGAWLQNFTACPALWLVPALALIAAVAGSILASRSRGGAAILCSSVTMLGLVLLPLAAMFPFVMPSSSCPNAGLTLWDCTSSQLTLFIMLIVTAVLLPIVLIYTTWAYRIMSGKITAQYIRDNDKQLY</sequence>
<dbReference type="InterPro" id="IPR003317">
    <property type="entry name" value="Cyt-d_oxidase_su2"/>
</dbReference>
<dbReference type="GO" id="GO:0009055">
    <property type="term" value="F:electron transfer activity"/>
    <property type="evidence" value="ECO:0007669"/>
    <property type="project" value="TreeGrafter"/>
</dbReference>